<dbReference type="InterPro" id="IPR055916">
    <property type="entry name" value="DUF7493"/>
</dbReference>
<sequence>MSTALLQSESTALSDSPSISKELSLVLDPYLSLTIQGDEIRIVDRTPGKATRKSARSCCGVHATTNTSGQDISIPFYNVLWTSADENCLTITSADKVKKGVIPRTRTYTFDPVLQYTVKAFVSKLLEAVYGSAKSRKRLKVLVNPFGGQGLATKIFETQCHSIFNAAQCELSIQTTTYSGEAVEIAERLDIDAFDAVVCCSGDGVPHEVFNGLAKRPDAATALKKVAVCQLPGGSGNAMAWNLTGSGNPSEVALAIVKSVRKPIDLISITQGDRRILSFLSQSFGIIADCDLGTENLRWMGDLRFTYGLLSRIIKQTVYPCDLAVKVVIDDKELIRTHYRQGGYPGQSAREDVDNKNMALPTLKFGTINDPLPVDWELVHHPIMGNFYAGNMAWVSANVNFFPASLPHDAMFDLICVDGTVGRMKALKMITAAETGAHFEMPHVLYRKVVGYRIIPHRRDGIAEEYISIDGERIPFEPFQAEVHSGLGTVLAKGDGYTYHAPGV</sequence>
<dbReference type="FunCoup" id="A0A4S2MMB3">
    <property type="interactions" value="594"/>
</dbReference>
<evidence type="ECO:0000313" key="3">
    <source>
        <dbReference type="Proteomes" id="UP000298138"/>
    </source>
</evidence>
<proteinExistence type="predicted"/>
<dbReference type="GO" id="GO:0005737">
    <property type="term" value="C:cytoplasm"/>
    <property type="evidence" value="ECO:0007669"/>
    <property type="project" value="TreeGrafter"/>
</dbReference>
<gene>
    <name evidence="2" type="ORF">EX30DRAFT_345010</name>
</gene>
<dbReference type="SUPFAM" id="SSF111331">
    <property type="entry name" value="NAD kinase/diacylglycerol kinase-like"/>
    <property type="match status" value="1"/>
</dbReference>
<dbReference type="InterPro" id="IPR050187">
    <property type="entry name" value="Lipid_Phosphate_FormReg"/>
</dbReference>
<dbReference type="GO" id="GO:0046512">
    <property type="term" value="P:sphingosine biosynthetic process"/>
    <property type="evidence" value="ECO:0007669"/>
    <property type="project" value="TreeGrafter"/>
</dbReference>
<dbReference type="Pfam" id="PF00781">
    <property type="entry name" value="DAGK_cat"/>
    <property type="match status" value="1"/>
</dbReference>
<dbReference type="InterPro" id="IPR001206">
    <property type="entry name" value="Diacylglycerol_kinase_cat_dom"/>
</dbReference>
<name>A0A4S2MMB3_9PEZI</name>
<dbReference type="GO" id="GO:0016020">
    <property type="term" value="C:membrane"/>
    <property type="evidence" value="ECO:0007669"/>
    <property type="project" value="TreeGrafter"/>
</dbReference>
<dbReference type="InterPro" id="IPR017438">
    <property type="entry name" value="ATP-NAD_kinase_N"/>
</dbReference>
<dbReference type="Gene3D" id="2.60.200.40">
    <property type="match status" value="1"/>
</dbReference>
<dbReference type="Gene3D" id="3.40.50.10330">
    <property type="entry name" value="Probable inorganic polyphosphate/atp-NAD kinase, domain 1"/>
    <property type="match status" value="1"/>
</dbReference>
<feature type="domain" description="DAGKc" evidence="1">
    <location>
        <begin position="134"/>
        <end position="273"/>
    </location>
</feature>
<dbReference type="Pfam" id="PF24321">
    <property type="entry name" value="DUF7493"/>
    <property type="match status" value="1"/>
</dbReference>
<dbReference type="InterPro" id="IPR016064">
    <property type="entry name" value="NAD/diacylglycerol_kinase_sf"/>
</dbReference>
<dbReference type="PANTHER" id="PTHR12358:SF31">
    <property type="entry name" value="ACYLGLYCEROL KINASE, MITOCHONDRIAL"/>
    <property type="match status" value="1"/>
</dbReference>
<accession>A0A4S2MMB3</accession>
<organism evidence="2 3">
    <name type="scientific">Ascodesmis nigricans</name>
    <dbReference type="NCBI Taxonomy" id="341454"/>
    <lineage>
        <taxon>Eukaryota</taxon>
        <taxon>Fungi</taxon>
        <taxon>Dikarya</taxon>
        <taxon>Ascomycota</taxon>
        <taxon>Pezizomycotina</taxon>
        <taxon>Pezizomycetes</taxon>
        <taxon>Pezizales</taxon>
        <taxon>Ascodesmidaceae</taxon>
        <taxon>Ascodesmis</taxon>
    </lineage>
</organism>
<dbReference type="Proteomes" id="UP000298138">
    <property type="component" value="Unassembled WGS sequence"/>
</dbReference>
<evidence type="ECO:0000259" key="1">
    <source>
        <dbReference type="PROSITE" id="PS50146"/>
    </source>
</evidence>
<dbReference type="SMART" id="SM00046">
    <property type="entry name" value="DAGKc"/>
    <property type="match status" value="1"/>
</dbReference>
<dbReference type="EMBL" id="ML220187">
    <property type="protein sequence ID" value="TGZ76289.1"/>
    <property type="molecule type" value="Genomic_DNA"/>
</dbReference>
<dbReference type="STRING" id="341454.A0A4S2MMB3"/>
<dbReference type="PANTHER" id="PTHR12358">
    <property type="entry name" value="SPHINGOSINE KINASE"/>
    <property type="match status" value="1"/>
</dbReference>
<protein>
    <submittedName>
        <fullName evidence="2">Sphingosine kinase</fullName>
    </submittedName>
</protein>
<evidence type="ECO:0000313" key="2">
    <source>
        <dbReference type="EMBL" id="TGZ76289.1"/>
    </source>
</evidence>
<reference evidence="2 3" key="1">
    <citation type="submission" date="2019-04" db="EMBL/GenBank/DDBJ databases">
        <title>Comparative genomics and transcriptomics to analyze fruiting body development in filamentous ascomycetes.</title>
        <authorList>
            <consortium name="DOE Joint Genome Institute"/>
            <person name="Lutkenhaus R."/>
            <person name="Traeger S."/>
            <person name="Breuer J."/>
            <person name="Kuo A."/>
            <person name="Lipzen A."/>
            <person name="Pangilinan J."/>
            <person name="Dilworth D."/>
            <person name="Sandor L."/>
            <person name="Poggeler S."/>
            <person name="Barry K."/>
            <person name="Grigoriev I.V."/>
            <person name="Nowrousian M."/>
        </authorList>
    </citation>
    <scope>NUCLEOTIDE SEQUENCE [LARGE SCALE GENOMIC DNA]</scope>
    <source>
        <strain evidence="2 3">CBS 389.68</strain>
    </source>
</reference>
<dbReference type="PROSITE" id="PS50146">
    <property type="entry name" value="DAGK"/>
    <property type="match status" value="1"/>
</dbReference>
<dbReference type="GO" id="GO:0001727">
    <property type="term" value="F:lipid kinase activity"/>
    <property type="evidence" value="ECO:0007669"/>
    <property type="project" value="TreeGrafter"/>
</dbReference>
<dbReference type="AlphaFoldDB" id="A0A4S2MMB3"/>
<keyword evidence="2" id="KW-0418">Kinase</keyword>
<keyword evidence="3" id="KW-1185">Reference proteome</keyword>
<dbReference type="OrthoDB" id="3853857at2759"/>
<dbReference type="InParanoid" id="A0A4S2MMB3"/>
<keyword evidence="2" id="KW-0808">Transferase</keyword>
<dbReference type="GO" id="GO:0016773">
    <property type="term" value="F:phosphotransferase activity, alcohol group as acceptor"/>
    <property type="evidence" value="ECO:0007669"/>
    <property type="project" value="UniProtKB-ARBA"/>
</dbReference>